<evidence type="ECO:0000256" key="1">
    <source>
        <dbReference type="SAM" id="MobiDB-lite"/>
    </source>
</evidence>
<dbReference type="PANTHER" id="PTHR39639:SF1">
    <property type="entry name" value="DUF262 DOMAIN-CONTAINING PROTEIN"/>
    <property type="match status" value="1"/>
</dbReference>
<proteinExistence type="predicted"/>
<evidence type="ECO:0000313" key="4">
    <source>
        <dbReference type="Proteomes" id="UP000078407"/>
    </source>
</evidence>
<reference evidence="3 4" key="1">
    <citation type="submission" date="2016-04" db="EMBL/GenBank/DDBJ databases">
        <title>ATOL: Assembling a taxonomically balanced genome-scale reconstruction of the evolutionary history of the Enterobacteriaceae.</title>
        <authorList>
            <person name="Plunkett G.III."/>
            <person name="Neeno-Eckwall E.C."/>
            <person name="Glasner J.D."/>
            <person name="Perna N.T."/>
        </authorList>
    </citation>
    <scope>NUCLEOTIDE SEQUENCE [LARGE SCALE GENOMIC DNA]</scope>
    <source>
        <strain evidence="3 4">ATCC 51602</strain>
    </source>
</reference>
<dbReference type="Proteomes" id="UP000078407">
    <property type="component" value="Unassembled WGS sequence"/>
</dbReference>
<feature type="region of interest" description="Disordered" evidence="1">
    <location>
        <begin position="1"/>
        <end position="22"/>
    </location>
</feature>
<dbReference type="EMBL" id="LXEQ01000045">
    <property type="protein sequence ID" value="OAT26553.1"/>
    <property type="molecule type" value="Genomic_DNA"/>
</dbReference>
<dbReference type="Pfam" id="PF03235">
    <property type="entry name" value="GmrSD_N"/>
    <property type="match status" value="1"/>
</dbReference>
<evidence type="ECO:0000313" key="3">
    <source>
        <dbReference type="EMBL" id="OAT26553.1"/>
    </source>
</evidence>
<accession>A0ABX2W6I8</accession>
<sequence>MTDQQIENVDENETSGVTEDADLTPYEHVKERKVVIQPYDYAVRTLMDMIIDEDLLLDPDYQRKYQWDDLKASKFIESIALNIPVPVIYLAEEKDGSFSVIDGQQRLTSLFRFLKSEEIKNIFTDTDIEPLELNGLQILPEMNGANFSSLDRTLKSAVTKRPIRCIVVLNESDEALKFEVFERLNTGSASLTDQEVRNCVYRGNYNNLIKKLAFYPKFQELLALPHHVAKSMKDAELVLRFLAYRNLDANTEYSDNYSEFLNLHMDDNRELSQSRIDETEQLFKNTVDLIYEKLGPGIAFRKPKDRHNPGIGGFAHNAINGAIYESQMVAFSRVLDKANKDSLADLAFQSFQLEEYWSCLFQGTSKKTKALKRSLILTSSLQG</sequence>
<evidence type="ECO:0000259" key="2">
    <source>
        <dbReference type="Pfam" id="PF03235"/>
    </source>
</evidence>
<dbReference type="RefSeq" id="WP_064545675.1">
    <property type="nucleotide sequence ID" value="NZ_LXEQ01000045.1"/>
</dbReference>
<feature type="domain" description="GmrSD restriction endonucleases N-terminal" evidence="2">
    <location>
        <begin position="47"/>
        <end position="200"/>
    </location>
</feature>
<dbReference type="PANTHER" id="PTHR39639">
    <property type="entry name" value="CHROMOSOME 16, WHOLE GENOME SHOTGUN SEQUENCE"/>
    <property type="match status" value="1"/>
</dbReference>
<organism evidence="3 4">
    <name type="scientific">Buttiauxella ferragutiae ATCC 51602</name>
    <dbReference type="NCBI Taxonomy" id="1354252"/>
    <lineage>
        <taxon>Bacteria</taxon>
        <taxon>Pseudomonadati</taxon>
        <taxon>Pseudomonadota</taxon>
        <taxon>Gammaproteobacteria</taxon>
        <taxon>Enterobacterales</taxon>
        <taxon>Enterobacteriaceae</taxon>
        <taxon>Buttiauxella</taxon>
    </lineage>
</organism>
<name>A0ABX2W6I8_9ENTR</name>
<comment type="caution">
    <text evidence="3">The sequence shown here is derived from an EMBL/GenBank/DDBJ whole genome shotgun (WGS) entry which is preliminary data.</text>
</comment>
<keyword evidence="4" id="KW-1185">Reference proteome</keyword>
<gene>
    <name evidence="3" type="ORF">M976_02714</name>
</gene>
<dbReference type="InterPro" id="IPR004919">
    <property type="entry name" value="GmrSD_N"/>
</dbReference>
<protein>
    <recommendedName>
        <fullName evidence="2">GmrSD restriction endonucleases N-terminal domain-containing protein</fullName>
    </recommendedName>
</protein>